<evidence type="ECO:0000313" key="1">
    <source>
        <dbReference type="EMBL" id="KAK6728607.1"/>
    </source>
</evidence>
<organism evidence="1 2">
    <name type="scientific">Necator americanus</name>
    <name type="common">Human hookworm</name>
    <dbReference type="NCBI Taxonomy" id="51031"/>
    <lineage>
        <taxon>Eukaryota</taxon>
        <taxon>Metazoa</taxon>
        <taxon>Ecdysozoa</taxon>
        <taxon>Nematoda</taxon>
        <taxon>Chromadorea</taxon>
        <taxon>Rhabditida</taxon>
        <taxon>Rhabditina</taxon>
        <taxon>Rhabditomorpha</taxon>
        <taxon>Strongyloidea</taxon>
        <taxon>Ancylostomatidae</taxon>
        <taxon>Bunostominae</taxon>
        <taxon>Necator</taxon>
    </lineage>
</organism>
<reference evidence="1 2" key="1">
    <citation type="submission" date="2023-08" db="EMBL/GenBank/DDBJ databases">
        <title>A Necator americanus chromosomal reference genome.</title>
        <authorList>
            <person name="Ilik V."/>
            <person name="Petrzelkova K.J."/>
            <person name="Pardy F."/>
            <person name="Fuh T."/>
            <person name="Niatou-Singa F.S."/>
            <person name="Gouil Q."/>
            <person name="Baker L."/>
            <person name="Ritchie M.E."/>
            <person name="Jex A.R."/>
            <person name="Gazzola D."/>
            <person name="Li H."/>
            <person name="Toshio Fujiwara R."/>
            <person name="Zhan B."/>
            <person name="Aroian R.V."/>
            <person name="Pafco B."/>
            <person name="Schwarz E.M."/>
        </authorList>
    </citation>
    <scope>NUCLEOTIDE SEQUENCE [LARGE SCALE GENOMIC DNA]</scope>
    <source>
        <strain evidence="1 2">Aroian</strain>
        <tissue evidence="1">Whole animal</tissue>
    </source>
</reference>
<accession>A0ABR1BTE9</accession>
<dbReference type="Proteomes" id="UP001303046">
    <property type="component" value="Unassembled WGS sequence"/>
</dbReference>
<proteinExistence type="predicted"/>
<sequence length="267" mass="30465">MLGYLNEWVKDPEENSVELNIYYIPPEKKGIPNSHKPYRISFVEDSNGGCSVRRLVEKKGRKYDRNGVRYTDETYACAATRVFFQITKSIKAKEITFEMNPMRPEVERVLKEHPTTRKFLCEEFLIRTEDRALPPLLLRFLSPGTKLDVYSNPFPEPGDIFIDTAFFDSDVVRAAPKFDTEALTGVTEEQFVLLQADELSMKAPHISSKAINRILLVRLVEKPLSFFTSPTVCFGVRTPAGLYFKGVESWASESEEGALNTARIELH</sequence>
<comment type="caution">
    <text evidence="1">The sequence shown here is derived from an EMBL/GenBank/DDBJ whole genome shotgun (WGS) entry which is preliminary data.</text>
</comment>
<keyword evidence="2" id="KW-1185">Reference proteome</keyword>
<gene>
    <name evidence="1" type="primary">Necator_chrI.g2072</name>
    <name evidence="1" type="ORF">RB195_005946</name>
</gene>
<dbReference type="EMBL" id="JAVFWL010000001">
    <property type="protein sequence ID" value="KAK6728607.1"/>
    <property type="molecule type" value="Genomic_DNA"/>
</dbReference>
<evidence type="ECO:0000313" key="2">
    <source>
        <dbReference type="Proteomes" id="UP001303046"/>
    </source>
</evidence>
<name>A0ABR1BTE9_NECAM</name>
<protein>
    <submittedName>
        <fullName evidence="1">Uncharacterized protein</fullName>
    </submittedName>
</protein>